<dbReference type="OrthoDB" id="8678477at2"/>
<dbReference type="InterPro" id="IPR005064">
    <property type="entry name" value="BUG"/>
</dbReference>
<dbReference type="SUPFAM" id="SSF53850">
    <property type="entry name" value="Periplasmic binding protein-like II"/>
    <property type="match status" value="1"/>
</dbReference>
<dbReference type="PANTHER" id="PTHR42928:SF5">
    <property type="entry name" value="BLR1237 PROTEIN"/>
    <property type="match status" value="1"/>
</dbReference>
<evidence type="ECO:0000313" key="3">
    <source>
        <dbReference type="EMBL" id="RZS85134.1"/>
    </source>
</evidence>
<dbReference type="Pfam" id="PF03401">
    <property type="entry name" value="TctC"/>
    <property type="match status" value="1"/>
</dbReference>
<dbReference type="CDD" id="cd13578">
    <property type="entry name" value="PBP2_Bug27"/>
    <property type="match status" value="1"/>
</dbReference>
<evidence type="ECO:0000313" key="4">
    <source>
        <dbReference type="Proteomes" id="UP000292445"/>
    </source>
</evidence>
<evidence type="ECO:0000256" key="1">
    <source>
        <dbReference type="ARBA" id="ARBA00006987"/>
    </source>
</evidence>
<proteinExistence type="inferred from homology"/>
<feature type="signal peptide" evidence="2">
    <location>
        <begin position="1"/>
        <end position="28"/>
    </location>
</feature>
<feature type="chain" id="PRO_5020435682" evidence="2">
    <location>
        <begin position="29"/>
        <end position="327"/>
    </location>
</feature>
<reference evidence="3 4" key="1">
    <citation type="submission" date="2019-02" db="EMBL/GenBank/DDBJ databases">
        <title>Genomic Encyclopedia of Type Strains, Phase IV (KMG-IV): sequencing the most valuable type-strain genomes for metagenomic binning, comparative biology and taxonomic classification.</title>
        <authorList>
            <person name="Goeker M."/>
        </authorList>
    </citation>
    <scope>NUCLEOTIDE SEQUENCE [LARGE SCALE GENOMIC DNA]</scope>
    <source>
        <strain evidence="3 4">K24</strain>
    </source>
</reference>
<accession>A0A4Q7NJ93</accession>
<dbReference type="AlphaFoldDB" id="A0A4Q7NJ93"/>
<comment type="similarity">
    <text evidence="1">Belongs to the UPF0065 (bug) family.</text>
</comment>
<protein>
    <submittedName>
        <fullName evidence="3">Tripartite-type tricarboxylate transporter receptor subunit TctC</fullName>
    </submittedName>
</protein>
<dbReference type="EMBL" id="SGXC01000001">
    <property type="protein sequence ID" value="RZS85134.1"/>
    <property type="molecule type" value="Genomic_DNA"/>
</dbReference>
<gene>
    <name evidence="3" type="ORF">EV675_1157</name>
</gene>
<evidence type="ECO:0000256" key="2">
    <source>
        <dbReference type="SAM" id="SignalP"/>
    </source>
</evidence>
<dbReference type="Proteomes" id="UP000292445">
    <property type="component" value="Unassembled WGS sequence"/>
</dbReference>
<keyword evidence="4" id="KW-1185">Reference proteome</keyword>
<organism evidence="3 4">
    <name type="scientific">Pigmentiphaga kullae</name>
    <dbReference type="NCBI Taxonomy" id="151784"/>
    <lineage>
        <taxon>Bacteria</taxon>
        <taxon>Pseudomonadati</taxon>
        <taxon>Pseudomonadota</taxon>
        <taxon>Betaproteobacteria</taxon>
        <taxon>Burkholderiales</taxon>
        <taxon>Alcaligenaceae</taxon>
        <taxon>Pigmentiphaga</taxon>
    </lineage>
</organism>
<dbReference type="Gene3D" id="3.40.190.150">
    <property type="entry name" value="Bordetella uptake gene, domain 1"/>
    <property type="match status" value="1"/>
</dbReference>
<dbReference type="RefSeq" id="WP_130356398.1">
    <property type="nucleotide sequence ID" value="NZ_SGXC01000001.1"/>
</dbReference>
<sequence length="327" mass="34502">MRKILSSSLFRHAAWAIAAAAAAGPASAQTYPDKPVRMVVAFAPAGGTDIVARLVAPRMAELLGQSVVVENRAGAGGVIGTENVAKAAPDGYTTLMATMGNLAVNPYLYSMRVDVQRDLKPVSKVVEVQFALLVHPSVPARTLREFIDLAKARPGHLTYSSSGIGGGPHLAGELFDSLAGTKLTHVPYKGSGQSLSDLIGGQVSASFDSLLQALPYVRDGRLRALAILGSERSPLLPDVPTVAEAGVPGYEFTNWYGLVAPAGTPQPVVEKLNGAVRQVLGQPDIRRKLEDMGARVVGDSPEAFGRFIATENTKWEKVIRAAKITAQ</sequence>
<dbReference type="Gene3D" id="3.40.190.10">
    <property type="entry name" value="Periplasmic binding protein-like II"/>
    <property type="match status" value="1"/>
</dbReference>
<dbReference type="PIRSF" id="PIRSF017082">
    <property type="entry name" value="YflP"/>
    <property type="match status" value="1"/>
</dbReference>
<comment type="caution">
    <text evidence="3">The sequence shown here is derived from an EMBL/GenBank/DDBJ whole genome shotgun (WGS) entry which is preliminary data.</text>
</comment>
<dbReference type="PANTHER" id="PTHR42928">
    <property type="entry name" value="TRICARBOXYLATE-BINDING PROTEIN"/>
    <property type="match status" value="1"/>
</dbReference>
<name>A0A4Q7NJ93_9BURK</name>
<keyword evidence="3" id="KW-0675">Receptor</keyword>
<keyword evidence="2" id="KW-0732">Signal</keyword>
<dbReference type="InterPro" id="IPR042100">
    <property type="entry name" value="Bug_dom1"/>
</dbReference>